<dbReference type="EMBL" id="MVBN01000004">
    <property type="protein sequence ID" value="OOK74627.1"/>
    <property type="molecule type" value="Genomic_DNA"/>
</dbReference>
<proteinExistence type="predicted"/>
<accession>A0A1V3X6C9</accession>
<name>A0A1V3X6C9_MYCKA</name>
<comment type="caution">
    <text evidence="2">The sequence shown here is derived from an EMBL/GenBank/DDBJ whole genome shotgun (WGS) entry which is preliminary data.</text>
</comment>
<dbReference type="AlphaFoldDB" id="A0A1V3X6C9"/>
<dbReference type="InterPro" id="IPR024084">
    <property type="entry name" value="IsoPropMal-DH-like_dom"/>
</dbReference>
<gene>
    <name evidence="2" type="ORF">BZL29_4676</name>
</gene>
<evidence type="ECO:0000313" key="2">
    <source>
        <dbReference type="EMBL" id="OOK74627.1"/>
    </source>
</evidence>
<dbReference type="Proteomes" id="UP000188532">
    <property type="component" value="Unassembled WGS sequence"/>
</dbReference>
<dbReference type="Pfam" id="PF00180">
    <property type="entry name" value="Iso_dh"/>
    <property type="match status" value="1"/>
</dbReference>
<reference evidence="2 3" key="1">
    <citation type="submission" date="2017-02" db="EMBL/GenBank/DDBJ databases">
        <title>Complete genome sequences of Mycobacterium kansasii strains isolated from rhesus macaques.</title>
        <authorList>
            <person name="Panda A."/>
            <person name="Nagaraj S."/>
            <person name="Zhao X."/>
            <person name="Tettelin H."/>
            <person name="Detolla L.J."/>
        </authorList>
    </citation>
    <scope>NUCLEOTIDE SEQUENCE [LARGE SCALE GENOMIC DNA]</scope>
    <source>
        <strain evidence="2 3">11-3469</strain>
    </source>
</reference>
<evidence type="ECO:0000313" key="3">
    <source>
        <dbReference type="Proteomes" id="UP000188532"/>
    </source>
</evidence>
<sequence>MLDHFGLHHAARRVEAAIEIATGSGILTRDIGGTATTDEMTDAVIAALTSLRSAA</sequence>
<organism evidence="2 3">
    <name type="scientific">Mycobacterium kansasii</name>
    <dbReference type="NCBI Taxonomy" id="1768"/>
    <lineage>
        <taxon>Bacteria</taxon>
        <taxon>Bacillati</taxon>
        <taxon>Actinomycetota</taxon>
        <taxon>Actinomycetes</taxon>
        <taxon>Mycobacteriales</taxon>
        <taxon>Mycobacteriaceae</taxon>
        <taxon>Mycobacterium</taxon>
    </lineage>
</organism>
<dbReference type="Gene3D" id="3.40.718.10">
    <property type="entry name" value="Isopropylmalate Dehydrogenase"/>
    <property type="match status" value="1"/>
</dbReference>
<evidence type="ECO:0000259" key="1">
    <source>
        <dbReference type="Pfam" id="PF00180"/>
    </source>
</evidence>
<feature type="domain" description="Isopropylmalate dehydrogenase-like" evidence="1">
    <location>
        <begin position="1"/>
        <end position="44"/>
    </location>
</feature>
<protein>
    <submittedName>
        <fullName evidence="2">Isocitrate/isopropylmalate dehydrogenase family protein</fullName>
    </submittedName>
</protein>
<dbReference type="SUPFAM" id="SSF53659">
    <property type="entry name" value="Isocitrate/Isopropylmalate dehydrogenase-like"/>
    <property type="match status" value="1"/>
</dbReference>